<name>A0A0A9B0T1_ARUDO</name>
<sequence>MCFLVVNGQRVQLQRYSHEMSTSCYGLQRVVACAHQAVLDSRTPLQFCLEPICSPSALM</sequence>
<evidence type="ECO:0000313" key="1">
    <source>
        <dbReference type="EMBL" id="JAD52942.1"/>
    </source>
</evidence>
<protein>
    <submittedName>
        <fullName evidence="1">Uncharacterized protein</fullName>
    </submittedName>
</protein>
<dbReference type="AlphaFoldDB" id="A0A0A9B0T1"/>
<reference evidence="1" key="2">
    <citation type="journal article" date="2015" name="Data Brief">
        <title>Shoot transcriptome of the giant reed, Arundo donax.</title>
        <authorList>
            <person name="Barrero R.A."/>
            <person name="Guerrero F.D."/>
            <person name="Moolhuijzen P."/>
            <person name="Goolsby J.A."/>
            <person name="Tidwell J."/>
            <person name="Bellgard S.E."/>
            <person name="Bellgard M.I."/>
        </authorList>
    </citation>
    <scope>NUCLEOTIDE SEQUENCE</scope>
    <source>
        <tissue evidence="1">Shoot tissue taken approximately 20 cm above the soil surface</tissue>
    </source>
</reference>
<reference evidence="1" key="1">
    <citation type="submission" date="2014-09" db="EMBL/GenBank/DDBJ databases">
        <authorList>
            <person name="Magalhaes I.L.F."/>
            <person name="Oliveira U."/>
            <person name="Santos F.R."/>
            <person name="Vidigal T.H.D.A."/>
            <person name="Brescovit A.D."/>
            <person name="Santos A.J."/>
        </authorList>
    </citation>
    <scope>NUCLEOTIDE SEQUENCE</scope>
    <source>
        <tissue evidence="1">Shoot tissue taken approximately 20 cm above the soil surface</tissue>
    </source>
</reference>
<proteinExistence type="predicted"/>
<accession>A0A0A9B0T1</accession>
<organism evidence="1">
    <name type="scientific">Arundo donax</name>
    <name type="common">Giant reed</name>
    <name type="synonym">Donax arundinaceus</name>
    <dbReference type="NCBI Taxonomy" id="35708"/>
    <lineage>
        <taxon>Eukaryota</taxon>
        <taxon>Viridiplantae</taxon>
        <taxon>Streptophyta</taxon>
        <taxon>Embryophyta</taxon>
        <taxon>Tracheophyta</taxon>
        <taxon>Spermatophyta</taxon>
        <taxon>Magnoliopsida</taxon>
        <taxon>Liliopsida</taxon>
        <taxon>Poales</taxon>
        <taxon>Poaceae</taxon>
        <taxon>PACMAD clade</taxon>
        <taxon>Arundinoideae</taxon>
        <taxon>Arundineae</taxon>
        <taxon>Arundo</taxon>
    </lineage>
</organism>
<dbReference type="EMBL" id="GBRH01244953">
    <property type="protein sequence ID" value="JAD52942.1"/>
    <property type="molecule type" value="Transcribed_RNA"/>
</dbReference>